<keyword evidence="2" id="KW-1185">Reference proteome</keyword>
<name>A0ABP4VKR3_9MICO</name>
<gene>
    <name evidence="1" type="ORF">GCM10009809_27300</name>
</gene>
<protein>
    <recommendedName>
        <fullName evidence="3">Ig-like domain-containing protein</fullName>
    </recommendedName>
</protein>
<accession>A0ABP4VKR3</accession>
<comment type="caution">
    <text evidence="1">The sequence shown here is derived from an EMBL/GenBank/DDBJ whole genome shotgun (WGS) entry which is preliminary data.</text>
</comment>
<sequence length="552" mass="59707">MGRGRQDGKQGRFVAVVTTWLVAFGLVVTGAVAPAAATEDGELSMSLSLARERWWQGQVVTVDVLVTDGGIPIPTDRNATLRGWLDGRSFSLRQVEEGRVAVDLPAVKFAPGDHVVRFQYRDIWANTVLAEASVVFHVDQLETAVLAPQRWVHGDATNVQFDLTGTDLQQEGTVELATRAPGGTPFARAELADGVASFDLTGTEAPVRWYVYATQRDAATGEIISRWALGSPAAPKPTTLNATIPASWQHGAPFDLVVEATSDRGTPDGYVEASYEVDGDADPERRLARGTLADGRTTLSVDPAQMPAGAHRVVVRLTSPTFEAPVVVRDVAVKPERATAVSVSTARTWTYGTSRRVQVTVSASGAKPQGRVDLISASKGKIGSAKVTYGTASFLVSGTKLPPHSARNLTATFVPSAPTDAASKRTWKQRVDKAKPKVTLTMKDRMFRAGANLGKSEPGTVRVRTAGMPEHGRLVLETRSPRAKHDGWRTRSHVDWRLTRADAGVQRVTIPAPFLRTADGRPGKVYLRVRYVPTDTRHVATVVSDRVTIRRY</sequence>
<reference evidence="2" key="1">
    <citation type="journal article" date="2019" name="Int. J. Syst. Evol. Microbiol.">
        <title>The Global Catalogue of Microorganisms (GCM) 10K type strain sequencing project: providing services to taxonomists for standard genome sequencing and annotation.</title>
        <authorList>
            <consortium name="The Broad Institute Genomics Platform"/>
            <consortium name="The Broad Institute Genome Sequencing Center for Infectious Disease"/>
            <person name="Wu L."/>
            <person name="Ma J."/>
        </authorList>
    </citation>
    <scope>NUCLEOTIDE SEQUENCE [LARGE SCALE GENOMIC DNA]</scope>
    <source>
        <strain evidence="2">JCM 15589</strain>
    </source>
</reference>
<organism evidence="1 2">
    <name type="scientific">Isoptericola hypogeus</name>
    <dbReference type="NCBI Taxonomy" id="300179"/>
    <lineage>
        <taxon>Bacteria</taxon>
        <taxon>Bacillati</taxon>
        <taxon>Actinomycetota</taxon>
        <taxon>Actinomycetes</taxon>
        <taxon>Micrococcales</taxon>
        <taxon>Promicromonosporaceae</taxon>
        <taxon>Isoptericola</taxon>
    </lineage>
</organism>
<dbReference type="EMBL" id="BAAAPM010000005">
    <property type="protein sequence ID" value="GAA1730314.1"/>
    <property type="molecule type" value="Genomic_DNA"/>
</dbReference>
<evidence type="ECO:0000313" key="1">
    <source>
        <dbReference type="EMBL" id="GAA1730314.1"/>
    </source>
</evidence>
<evidence type="ECO:0000313" key="2">
    <source>
        <dbReference type="Proteomes" id="UP001501138"/>
    </source>
</evidence>
<dbReference type="Proteomes" id="UP001501138">
    <property type="component" value="Unassembled WGS sequence"/>
</dbReference>
<evidence type="ECO:0008006" key="3">
    <source>
        <dbReference type="Google" id="ProtNLM"/>
    </source>
</evidence>
<proteinExistence type="predicted"/>